<dbReference type="Proteomes" id="UP000664844">
    <property type="component" value="Unassembled WGS sequence"/>
</dbReference>
<reference evidence="1 2" key="1">
    <citation type="submission" date="2021-03" db="EMBL/GenBank/DDBJ databases">
        <title>Metabolic Capacity of the Antarctic Cyanobacterium Phormidium pseudopriestleyi that Sustains Oxygenic Photosynthesis in the Presence of Hydrogen Sulfide.</title>
        <authorList>
            <person name="Lumian J.E."/>
            <person name="Jungblut A.D."/>
            <person name="Dillon M.L."/>
            <person name="Hawes I."/>
            <person name="Doran P.T."/>
            <person name="Mackey T.J."/>
            <person name="Dick G.J."/>
            <person name="Grettenberger C.L."/>
            <person name="Sumner D.Y."/>
        </authorList>
    </citation>
    <scope>NUCLEOTIDE SEQUENCE [LARGE SCALE GENOMIC DNA]</scope>
    <source>
        <strain evidence="1 2">FRX01</strain>
    </source>
</reference>
<organism evidence="1 2">
    <name type="scientific">Phormidium pseudopriestleyi FRX01</name>
    <dbReference type="NCBI Taxonomy" id="1759528"/>
    <lineage>
        <taxon>Bacteria</taxon>
        <taxon>Bacillati</taxon>
        <taxon>Cyanobacteriota</taxon>
        <taxon>Cyanophyceae</taxon>
        <taxon>Oscillatoriophycideae</taxon>
        <taxon>Oscillatoriales</taxon>
        <taxon>Oscillatoriaceae</taxon>
        <taxon>Phormidium</taxon>
    </lineage>
</organism>
<dbReference type="EMBL" id="JAFLQW010000265">
    <property type="protein sequence ID" value="MBO0349372.1"/>
    <property type="molecule type" value="Genomic_DNA"/>
</dbReference>
<comment type="caution">
    <text evidence="1">The sequence shown here is derived from an EMBL/GenBank/DDBJ whole genome shotgun (WGS) entry which is preliminary data.</text>
</comment>
<sequence>MLKAAIENCNPHSSVRSWATVSKELDRLAAGQTSCPYYEKQLVLRASKGILHDFRYGLRRDTCSLEEVVVERYFQEVYRFYFEE</sequence>
<proteinExistence type="predicted"/>
<accession>A0ABS3FQH8</accession>
<feature type="non-terminal residue" evidence="1">
    <location>
        <position position="84"/>
    </location>
</feature>
<keyword evidence="2" id="KW-1185">Reference proteome</keyword>
<gene>
    <name evidence="1" type="ORF">J0895_09690</name>
</gene>
<evidence type="ECO:0000313" key="1">
    <source>
        <dbReference type="EMBL" id="MBO0349372.1"/>
    </source>
</evidence>
<name>A0ABS3FQH8_9CYAN</name>
<evidence type="ECO:0000313" key="2">
    <source>
        <dbReference type="Proteomes" id="UP000664844"/>
    </source>
</evidence>
<protein>
    <submittedName>
        <fullName evidence="1">Uncharacterized protein</fullName>
    </submittedName>
</protein>